<dbReference type="InParanoid" id="H0EJA2"/>
<feature type="compositionally biased region" description="Acidic residues" evidence="1">
    <location>
        <begin position="41"/>
        <end position="74"/>
    </location>
</feature>
<reference evidence="2 3" key="1">
    <citation type="journal article" date="2012" name="Eukaryot. Cell">
        <title>Genome sequence of the fungus Glarea lozoyensis: the first genome sequence of a species from the Helotiaceae family.</title>
        <authorList>
            <person name="Youssar L."/>
            <person name="Gruening B.A."/>
            <person name="Erxleben A."/>
            <person name="Guenther S."/>
            <person name="Huettel W."/>
        </authorList>
    </citation>
    <scope>NUCLEOTIDE SEQUENCE [LARGE SCALE GENOMIC DNA]</scope>
    <source>
        <strain evidence="3">ATCC 74030 / MF5533</strain>
    </source>
</reference>
<evidence type="ECO:0000256" key="1">
    <source>
        <dbReference type="SAM" id="MobiDB-lite"/>
    </source>
</evidence>
<evidence type="ECO:0000313" key="3">
    <source>
        <dbReference type="Proteomes" id="UP000005446"/>
    </source>
</evidence>
<sequence>MSRNQQEDEVEEEVNPDDEMTEDEARRGDNSKEEGAGEGNADQEEAEEVEEGEAGEIDSDDDMDESEEFDENLIPEEGSKNRDLTLDDVDKYIKAYNLEGIWGDSKNWAFYSGQGGSDKIRAFQEANVDMEGGKPVSFHDLFSKSFKNHVLDEVDDDNLWKADAMLSYYFGLMAQGTIHVLLPKNAHPLKPYPAPKLAYWYLYELPGILRKGGRVRRIVRYDAKKPDEDEGKLVWERGVDHEGPKEPPRFEVKP</sequence>
<dbReference type="EMBL" id="AGUE01000054">
    <property type="protein sequence ID" value="EHL01390.1"/>
    <property type="molecule type" value="Genomic_DNA"/>
</dbReference>
<name>H0EJA2_GLAL7</name>
<organism evidence="2 3">
    <name type="scientific">Glarea lozoyensis (strain ATCC 74030 / MF5533)</name>
    <dbReference type="NCBI Taxonomy" id="1104152"/>
    <lineage>
        <taxon>Eukaryota</taxon>
        <taxon>Fungi</taxon>
        <taxon>Dikarya</taxon>
        <taxon>Ascomycota</taxon>
        <taxon>Pezizomycotina</taxon>
        <taxon>Leotiomycetes</taxon>
        <taxon>Helotiales</taxon>
        <taxon>Helotiaceae</taxon>
        <taxon>Glarea</taxon>
    </lineage>
</organism>
<dbReference type="AlphaFoldDB" id="H0EJA2"/>
<comment type="caution">
    <text evidence="2">The sequence shown here is derived from an EMBL/GenBank/DDBJ whole genome shotgun (WGS) entry which is preliminary data.</text>
</comment>
<feature type="compositionally biased region" description="Acidic residues" evidence="1">
    <location>
        <begin position="7"/>
        <end position="22"/>
    </location>
</feature>
<dbReference type="OrthoDB" id="10303933at2759"/>
<gene>
    <name evidence="2" type="ORF">M7I_2604</name>
</gene>
<feature type="compositionally biased region" description="Basic and acidic residues" evidence="1">
    <location>
        <begin position="23"/>
        <end position="35"/>
    </location>
</feature>
<accession>H0EJA2</accession>
<dbReference type="HOGENOM" id="CLU_1094373_0_0_1"/>
<keyword evidence="3" id="KW-1185">Reference proteome</keyword>
<dbReference type="Proteomes" id="UP000005446">
    <property type="component" value="Unassembled WGS sequence"/>
</dbReference>
<proteinExistence type="predicted"/>
<protein>
    <submittedName>
        <fullName evidence="2">Uncharacterized protein</fullName>
    </submittedName>
</protein>
<feature type="region of interest" description="Disordered" evidence="1">
    <location>
        <begin position="1"/>
        <end position="81"/>
    </location>
</feature>
<evidence type="ECO:0000313" key="2">
    <source>
        <dbReference type="EMBL" id="EHL01390.1"/>
    </source>
</evidence>